<feature type="domain" description="CCHC-type" evidence="3">
    <location>
        <begin position="77"/>
        <end position="91"/>
    </location>
</feature>
<dbReference type="SMART" id="SM00343">
    <property type="entry name" value="ZnF_C2HC"/>
    <property type="match status" value="2"/>
</dbReference>
<evidence type="ECO:0000256" key="1">
    <source>
        <dbReference type="PROSITE-ProRule" id="PRU00047"/>
    </source>
</evidence>
<organism evidence="4">
    <name type="scientific">Fagus sylvatica</name>
    <name type="common">Beechnut</name>
    <dbReference type="NCBI Taxonomy" id="28930"/>
    <lineage>
        <taxon>Eukaryota</taxon>
        <taxon>Viridiplantae</taxon>
        <taxon>Streptophyta</taxon>
        <taxon>Embryophyta</taxon>
        <taxon>Tracheophyta</taxon>
        <taxon>Spermatophyta</taxon>
        <taxon>Magnoliopsida</taxon>
        <taxon>eudicotyledons</taxon>
        <taxon>Gunneridae</taxon>
        <taxon>Pentapetalae</taxon>
        <taxon>rosids</taxon>
        <taxon>fabids</taxon>
        <taxon>Fagales</taxon>
        <taxon>Fagaceae</taxon>
        <taxon>Fagus</taxon>
    </lineage>
</organism>
<gene>
    <name evidence="4" type="ORF">FSB_LOCUS1552</name>
</gene>
<evidence type="ECO:0000256" key="2">
    <source>
        <dbReference type="SAM" id="MobiDB-lite"/>
    </source>
</evidence>
<dbReference type="InterPro" id="IPR036397">
    <property type="entry name" value="RNaseH_sf"/>
</dbReference>
<dbReference type="SUPFAM" id="SSF53098">
    <property type="entry name" value="Ribonuclease H-like"/>
    <property type="match status" value="1"/>
</dbReference>
<dbReference type="Gene3D" id="3.30.420.10">
    <property type="entry name" value="Ribonuclease H-like superfamily/Ribonuclease H"/>
    <property type="match status" value="1"/>
</dbReference>
<dbReference type="PANTHER" id="PTHR42648">
    <property type="entry name" value="TRANSPOSASE, PUTATIVE-RELATED"/>
    <property type="match status" value="1"/>
</dbReference>
<dbReference type="EMBL" id="OIVN01000069">
    <property type="protein sequence ID" value="SPC73670.1"/>
    <property type="molecule type" value="Genomic_DNA"/>
</dbReference>
<dbReference type="InterPro" id="IPR039537">
    <property type="entry name" value="Retrotran_Ty1/copia-like"/>
</dbReference>
<dbReference type="Gene3D" id="4.10.60.10">
    <property type="entry name" value="Zinc finger, CCHC-type"/>
    <property type="match status" value="1"/>
</dbReference>
<feature type="compositionally biased region" description="Pro residues" evidence="2">
    <location>
        <begin position="346"/>
        <end position="359"/>
    </location>
</feature>
<evidence type="ECO:0000313" key="4">
    <source>
        <dbReference type="EMBL" id="SPC73670.1"/>
    </source>
</evidence>
<protein>
    <recommendedName>
        <fullName evidence="3">CCHC-type domain-containing protein</fullName>
    </recommendedName>
</protein>
<dbReference type="AlphaFoldDB" id="A0A2N9EG68"/>
<dbReference type="InterPro" id="IPR036875">
    <property type="entry name" value="Znf_CCHC_sf"/>
</dbReference>
<dbReference type="SUPFAM" id="SSF57756">
    <property type="entry name" value="Retrovirus zinc finger-like domains"/>
    <property type="match status" value="1"/>
</dbReference>
<reference evidence="4" key="1">
    <citation type="submission" date="2018-02" db="EMBL/GenBank/DDBJ databases">
        <authorList>
            <person name="Cohen D.B."/>
            <person name="Kent A.D."/>
        </authorList>
    </citation>
    <scope>NUCLEOTIDE SEQUENCE</scope>
</reference>
<dbReference type="PROSITE" id="PS50158">
    <property type="entry name" value="ZF_CCHC"/>
    <property type="match status" value="1"/>
</dbReference>
<keyword evidence="1" id="KW-0863">Zinc-finger</keyword>
<keyword evidence="1" id="KW-0479">Metal-binding</keyword>
<dbReference type="GO" id="GO:0003676">
    <property type="term" value="F:nucleic acid binding"/>
    <property type="evidence" value="ECO:0007669"/>
    <property type="project" value="InterPro"/>
</dbReference>
<sequence length="382" mass="41516">MLPLFSMGTTMSCDPKTCPAFSKAIVYSVMSQVPLPTLEFAMSQLLSHETRLCTLQPHHLDTILATSSSSRNDPKYCKNCHKQGHLLSKCPTIQCRYCHKIGHIVYNCPTKPPKLGQSRILPRPVNYSVDAAAEESPSDLSLSFVSDSRTNQVLGIGRRMGQMFELTSLHLPSTSPPPPSHVAHTASVFPLSLWHLRLGTSQQNGKAERKHRHILDSVRAFLISASCPECFLAEAAFTAVYTINRLPSSAPQNLSPFECLYGTLPSYSSLRVFGCEHTTFNSLTKFKACSILSFFTNPSLSLFPHDTSPNPSPILPIPPIDSPVSPLATPPVVDPVLDQTLDFPHGSPPAAPIASPPIMDPVLDQPSDLPLAAPHADSPISP</sequence>
<feature type="region of interest" description="Disordered" evidence="2">
    <location>
        <begin position="340"/>
        <end position="382"/>
    </location>
</feature>
<evidence type="ECO:0000259" key="3">
    <source>
        <dbReference type="PROSITE" id="PS50158"/>
    </source>
</evidence>
<accession>A0A2N9EG68</accession>
<dbReference type="PANTHER" id="PTHR42648:SF28">
    <property type="entry name" value="TRANSPOSON-ENCODED PROTEIN WITH RIBONUCLEASE H-LIKE AND RETROVIRUS ZINC FINGER-LIKE DOMAINS"/>
    <property type="match status" value="1"/>
</dbReference>
<dbReference type="GO" id="GO:0008270">
    <property type="term" value="F:zinc ion binding"/>
    <property type="evidence" value="ECO:0007669"/>
    <property type="project" value="UniProtKB-KW"/>
</dbReference>
<name>A0A2N9EG68_FAGSY</name>
<dbReference type="InterPro" id="IPR001878">
    <property type="entry name" value="Znf_CCHC"/>
</dbReference>
<keyword evidence="1" id="KW-0862">Zinc</keyword>
<proteinExistence type="predicted"/>
<dbReference type="InterPro" id="IPR012337">
    <property type="entry name" value="RNaseH-like_sf"/>
</dbReference>